<dbReference type="EMBL" id="JAGGLU010000001">
    <property type="protein sequence ID" value="MBP2057130.1"/>
    <property type="molecule type" value="Genomic_DNA"/>
</dbReference>
<feature type="domain" description="S-layer protein C-terminal" evidence="2">
    <location>
        <begin position="35"/>
        <end position="89"/>
    </location>
</feature>
<accession>A0ABS4MBS1</accession>
<comment type="caution">
    <text evidence="3">The sequence shown here is derived from an EMBL/GenBank/DDBJ whole genome shotgun (WGS) entry which is preliminary data.</text>
</comment>
<keyword evidence="1" id="KW-0732">Signal</keyword>
<protein>
    <recommendedName>
        <fullName evidence="2">S-layer protein C-terminal domain-containing protein</fullName>
    </recommendedName>
</protein>
<dbReference type="Proteomes" id="UP001519292">
    <property type="component" value="Unassembled WGS sequence"/>
</dbReference>
<evidence type="ECO:0000259" key="2">
    <source>
        <dbReference type="Pfam" id="PF03217"/>
    </source>
</evidence>
<evidence type="ECO:0000313" key="3">
    <source>
        <dbReference type="EMBL" id="MBP2057130.1"/>
    </source>
</evidence>
<feature type="domain" description="S-layer protein C-terminal" evidence="2">
    <location>
        <begin position="90"/>
        <end position="113"/>
    </location>
</feature>
<sequence length="118" mass="13070">MLRKKNVFTLGTALVLGLGSIGSLAINNSTKVDAATRRTIMSKSIVYNQNGSSTGKKISTYKSVNVYGNKVTIKGKTYYQIGNNKYVRAVNIDGTSRTIYHNAYIYNNKGKHNRVEED</sequence>
<reference evidence="3 4" key="1">
    <citation type="submission" date="2021-03" db="EMBL/GenBank/DDBJ databases">
        <title>Genomic Encyclopedia of Type Strains, Phase IV (KMG-IV): sequencing the most valuable type-strain genomes for metagenomic binning, comparative biology and taxonomic classification.</title>
        <authorList>
            <person name="Goeker M."/>
        </authorList>
    </citation>
    <scope>NUCLEOTIDE SEQUENCE [LARGE SCALE GENOMIC DNA]</scope>
    <source>
        <strain evidence="3 4">DSM 101872</strain>
    </source>
</reference>
<feature type="chain" id="PRO_5045088979" description="S-layer protein C-terminal domain-containing protein" evidence="1">
    <location>
        <begin position="26"/>
        <end position="118"/>
    </location>
</feature>
<dbReference type="RefSeq" id="WP_209685669.1">
    <property type="nucleotide sequence ID" value="NZ_JAGGLU010000001.1"/>
</dbReference>
<name>A0ABS4MBS1_9LACO</name>
<gene>
    <name evidence="3" type="ORF">J2Z60_000292</name>
</gene>
<evidence type="ECO:0000256" key="1">
    <source>
        <dbReference type="SAM" id="SignalP"/>
    </source>
</evidence>
<evidence type="ECO:0000313" key="4">
    <source>
        <dbReference type="Proteomes" id="UP001519292"/>
    </source>
</evidence>
<proteinExistence type="predicted"/>
<keyword evidence="4" id="KW-1185">Reference proteome</keyword>
<organism evidence="3 4">
    <name type="scientific">Lactobacillus colini</name>
    <dbReference type="NCBI Taxonomy" id="1819254"/>
    <lineage>
        <taxon>Bacteria</taxon>
        <taxon>Bacillati</taxon>
        <taxon>Bacillota</taxon>
        <taxon>Bacilli</taxon>
        <taxon>Lactobacillales</taxon>
        <taxon>Lactobacillaceae</taxon>
        <taxon>Lactobacillus</taxon>
    </lineage>
</organism>
<dbReference type="InterPro" id="IPR024968">
    <property type="entry name" value="SlpA_C_lactobacillus"/>
</dbReference>
<dbReference type="Pfam" id="PF03217">
    <property type="entry name" value="SlpA"/>
    <property type="match status" value="2"/>
</dbReference>
<feature type="signal peptide" evidence="1">
    <location>
        <begin position="1"/>
        <end position="25"/>
    </location>
</feature>